<dbReference type="PANTHER" id="PTHR46481:SF10">
    <property type="entry name" value="ZINC FINGER BED DOMAIN-CONTAINING PROTEIN 39"/>
    <property type="match status" value="1"/>
</dbReference>
<comment type="subcellular location">
    <subcellularLocation>
        <location evidence="1">Nucleus</location>
    </subcellularLocation>
</comment>
<evidence type="ECO:0008006" key="8">
    <source>
        <dbReference type="Google" id="ProtNLM"/>
    </source>
</evidence>
<evidence type="ECO:0000256" key="2">
    <source>
        <dbReference type="ARBA" id="ARBA00022723"/>
    </source>
</evidence>
<keyword evidence="3" id="KW-0863">Zinc-finger</keyword>
<protein>
    <recommendedName>
        <fullName evidence="8">BED-type domain-containing protein</fullName>
    </recommendedName>
</protein>
<evidence type="ECO:0000313" key="6">
    <source>
        <dbReference type="EMBL" id="KAK3235985.1"/>
    </source>
</evidence>
<dbReference type="EMBL" id="LGRX02035184">
    <property type="protein sequence ID" value="KAK3235985.1"/>
    <property type="molecule type" value="Genomic_DNA"/>
</dbReference>
<keyword evidence="2" id="KW-0479">Metal-binding</keyword>
<evidence type="ECO:0000256" key="5">
    <source>
        <dbReference type="ARBA" id="ARBA00023242"/>
    </source>
</evidence>
<dbReference type="PANTHER" id="PTHR46481">
    <property type="entry name" value="ZINC FINGER BED DOMAIN-CONTAINING PROTEIN 4"/>
    <property type="match status" value="1"/>
</dbReference>
<comment type="caution">
    <text evidence="6">The sequence shown here is derived from an EMBL/GenBank/DDBJ whole genome shotgun (WGS) entry which is preliminary data.</text>
</comment>
<organism evidence="6 7">
    <name type="scientific">Cymbomonas tetramitiformis</name>
    <dbReference type="NCBI Taxonomy" id="36881"/>
    <lineage>
        <taxon>Eukaryota</taxon>
        <taxon>Viridiplantae</taxon>
        <taxon>Chlorophyta</taxon>
        <taxon>Pyramimonadophyceae</taxon>
        <taxon>Pyramimonadales</taxon>
        <taxon>Pyramimonadaceae</taxon>
        <taxon>Cymbomonas</taxon>
    </lineage>
</organism>
<dbReference type="AlphaFoldDB" id="A0AAE0BHK9"/>
<keyword evidence="4" id="KW-0862">Zinc</keyword>
<evidence type="ECO:0000256" key="4">
    <source>
        <dbReference type="ARBA" id="ARBA00022833"/>
    </source>
</evidence>
<evidence type="ECO:0000256" key="1">
    <source>
        <dbReference type="ARBA" id="ARBA00004123"/>
    </source>
</evidence>
<dbReference type="InterPro" id="IPR052035">
    <property type="entry name" value="ZnF_BED_domain_contain"/>
</dbReference>
<proteinExistence type="predicted"/>
<name>A0AAE0BHK9_9CHLO</name>
<dbReference type="GO" id="GO:0008270">
    <property type="term" value="F:zinc ion binding"/>
    <property type="evidence" value="ECO:0007669"/>
    <property type="project" value="UniProtKB-KW"/>
</dbReference>
<keyword evidence="5" id="KW-0539">Nucleus</keyword>
<sequence>MPLSQKSAAPVYLYFEHVGEGSHVPLRGKYRGICRPCQLWRCKLCSPTDSNDTVYKVFEGSTGGLLKHLKRYHKAEHQRARLASTHSRLRVAADGTITELYTFEEALEKHISFVLFVVLDVKHFQLSRSEAFRTYSSTLDPRYVPSSRATSAKLMLVIKALMFSKLFMALHQAKTAFGDPFAGLQSDIWSPKDNKTSYVCTRLSFVHTSEDLSKSEVTPILGFDEFPENRHTGSAISRQLKKSLQAVKLDMETSITLPTLDGAANNKRAFKIMKKRVKLVEMVSRVLFGFWNEQAGEEVGS</sequence>
<evidence type="ECO:0000313" key="7">
    <source>
        <dbReference type="Proteomes" id="UP001190700"/>
    </source>
</evidence>
<reference evidence="6 7" key="1">
    <citation type="journal article" date="2015" name="Genome Biol. Evol.">
        <title>Comparative Genomics of a Bacterivorous Green Alga Reveals Evolutionary Causalities and Consequences of Phago-Mixotrophic Mode of Nutrition.</title>
        <authorList>
            <person name="Burns J.A."/>
            <person name="Paasch A."/>
            <person name="Narechania A."/>
            <person name="Kim E."/>
        </authorList>
    </citation>
    <scope>NUCLEOTIDE SEQUENCE [LARGE SCALE GENOMIC DNA]</scope>
    <source>
        <strain evidence="6 7">PLY_AMNH</strain>
    </source>
</reference>
<gene>
    <name evidence="6" type="ORF">CYMTET_53848</name>
</gene>
<keyword evidence="7" id="KW-1185">Reference proteome</keyword>
<dbReference type="GO" id="GO:0005634">
    <property type="term" value="C:nucleus"/>
    <property type="evidence" value="ECO:0007669"/>
    <property type="project" value="UniProtKB-SubCell"/>
</dbReference>
<accession>A0AAE0BHK9</accession>
<evidence type="ECO:0000256" key="3">
    <source>
        <dbReference type="ARBA" id="ARBA00022771"/>
    </source>
</evidence>
<dbReference type="Proteomes" id="UP001190700">
    <property type="component" value="Unassembled WGS sequence"/>
</dbReference>